<name>A0AAW0YQL2_9TREE</name>
<sequence length="593" mass="64671">MLVLTETAIGFVVFKLSSDAKIESKDLWKEFETPEGANKALKVQAIQRFTSTATAVEDLTAIQDGRLTDSLSKFLVDAVGSSGEGDGEKKKKKKKLEEMLVVSDPKLASTIKSSLSIPVLSDSSTQDLYRGIRQQLASLLGGVDQKDLNTMSLGLGHSLSRFKLKFSTDKVDTMVIQAIALLDDLDKEINIYSMRVKEWYGWHFPEMAKIIVDNLAYARVVKAMGFRTNAVNTSFELILPEDLEATIKAAAELSMGTEISDSDMAHIHSLCDQVISITEYRTQLSEYLRNRMQAIAPNLTALVGELVGARLISHAGSLMNLAKHPASTVQILGAEKALFRALKTKHDTPKYGLIYHASLIGQAPQKLKGKMARMVATKAALSIRVDALSDADSRSDAAAAEVGITNRVKLESRLRALEHQAGIQSVRKVTSGVNGRQQPRFEMSGATGSYNSATDALPLDSVNGMLPTQPPAAVKQAVEAVLEVKEEKRAEKAQEGKEDKKDKKKKRKSEVADISMDVDGDESMVVGETKEERKARKEAKKAAKAAKKAAEEGEGEKKSKKRRADDVEPETNGAVAAADGEKKKKKKKRESEA</sequence>
<dbReference type="PANTHER" id="PTHR10894:SF1">
    <property type="entry name" value="NUCLEOLAR PROTEIN 58"/>
    <property type="match status" value="1"/>
</dbReference>
<accession>A0AAW0YQL2</accession>
<feature type="compositionally biased region" description="Basic and acidic residues" evidence="9">
    <location>
        <begin position="489"/>
        <end position="501"/>
    </location>
</feature>
<evidence type="ECO:0000256" key="9">
    <source>
        <dbReference type="SAM" id="MobiDB-lite"/>
    </source>
</evidence>
<evidence type="ECO:0000256" key="4">
    <source>
        <dbReference type="ARBA" id="ARBA00022517"/>
    </source>
</evidence>
<dbReference type="InterPro" id="IPR045056">
    <property type="entry name" value="Nop56/Nop58"/>
</dbReference>
<comment type="caution">
    <text evidence="11">The sequence shown here is derived from an EMBL/GenBank/DDBJ whole genome shotgun (WGS) entry which is preliminary data.</text>
</comment>
<dbReference type="InterPro" id="IPR042239">
    <property type="entry name" value="Nop_C"/>
</dbReference>
<dbReference type="GO" id="GO:0031428">
    <property type="term" value="C:box C/D methylation guide snoRNP complex"/>
    <property type="evidence" value="ECO:0007669"/>
    <property type="project" value="InterPro"/>
</dbReference>
<dbReference type="Proteomes" id="UP001388673">
    <property type="component" value="Unassembled WGS sequence"/>
</dbReference>
<dbReference type="Pfam" id="PF01798">
    <property type="entry name" value="Nop"/>
    <property type="match status" value="1"/>
</dbReference>
<keyword evidence="7" id="KW-0687">Ribonucleoprotein</keyword>
<dbReference type="RefSeq" id="XP_066799546.1">
    <property type="nucleotide sequence ID" value="XM_066949854.1"/>
</dbReference>
<dbReference type="Gene3D" id="1.10.287.4070">
    <property type="match status" value="1"/>
</dbReference>
<feature type="region of interest" description="Disordered" evidence="9">
    <location>
        <begin position="489"/>
        <end position="593"/>
    </location>
</feature>
<comment type="function">
    <text evidence="8">Required for pre-18S rRNA processing. May bind microtubules.</text>
</comment>
<feature type="compositionally biased region" description="Basic residues" evidence="9">
    <location>
        <begin position="536"/>
        <end position="547"/>
    </location>
</feature>
<dbReference type="GO" id="GO:0006364">
    <property type="term" value="P:rRNA processing"/>
    <property type="evidence" value="ECO:0007669"/>
    <property type="project" value="UniProtKB-KW"/>
</dbReference>
<dbReference type="GO" id="GO:0032040">
    <property type="term" value="C:small-subunit processome"/>
    <property type="evidence" value="ECO:0007669"/>
    <property type="project" value="InterPro"/>
</dbReference>
<dbReference type="InterPro" id="IPR012974">
    <property type="entry name" value="NOP58/56_N"/>
</dbReference>
<dbReference type="Gene3D" id="1.10.246.90">
    <property type="entry name" value="Nop domain"/>
    <property type="match status" value="1"/>
</dbReference>
<organism evidence="11 12">
    <name type="scientific">Kwoniella newhampshirensis</name>
    <dbReference type="NCBI Taxonomy" id="1651941"/>
    <lineage>
        <taxon>Eukaryota</taxon>
        <taxon>Fungi</taxon>
        <taxon>Dikarya</taxon>
        <taxon>Basidiomycota</taxon>
        <taxon>Agaricomycotina</taxon>
        <taxon>Tremellomycetes</taxon>
        <taxon>Tremellales</taxon>
        <taxon>Cryptococcaceae</taxon>
        <taxon>Kwoniella</taxon>
    </lineage>
</organism>
<keyword evidence="6" id="KW-0539">Nucleus</keyword>
<evidence type="ECO:0000313" key="12">
    <source>
        <dbReference type="Proteomes" id="UP001388673"/>
    </source>
</evidence>
<dbReference type="EMBL" id="JBCAWK010000014">
    <property type="protein sequence ID" value="KAK8843982.1"/>
    <property type="molecule type" value="Genomic_DNA"/>
</dbReference>
<evidence type="ECO:0000256" key="5">
    <source>
        <dbReference type="ARBA" id="ARBA00022552"/>
    </source>
</evidence>
<evidence type="ECO:0000256" key="2">
    <source>
        <dbReference type="ARBA" id="ARBA00009211"/>
    </source>
</evidence>
<protein>
    <recommendedName>
        <fullName evidence="3">Nucleolar protein 58</fullName>
    </recommendedName>
</protein>
<dbReference type="PROSITE" id="PS51358">
    <property type="entry name" value="NOP"/>
    <property type="match status" value="1"/>
</dbReference>
<dbReference type="FunFam" id="1.10.287.4070:FF:000001">
    <property type="entry name" value="Probable Nucleolar protein 58"/>
    <property type="match status" value="1"/>
</dbReference>
<dbReference type="AlphaFoldDB" id="A0AAW0YQL2"/>
<evidence type="ECO:0000256" key="6">
    <source>
        <dbReference type="ARBA" id="ARBA00023242"/>
    </source>
</evidence>
<dbReference type="GO" id="GO:0030515">
    <property type="term" value="F:snoRNA binding"/>
    <property type="evidence" value="ECO:0007669"/>
    <property type="project" value="InterPro"/>
</dbReference>
<dbReference type="InterPro" id="IPR002687">
    <property type="entry name" value="Nop_dom"/>
</dbReference>
<gene>
    <name evidence="11" type="ORF">IAR55_006775</name>
</gene>
<reference evidence="11 12" key="1">
    <citation type="journal article" date="2024" name="bioRxiv">
        <title>Comparative genomics of Cryptococcus and Kwoniella reveals pathogenesis evolution and contrasting karyotype dynamics via intercentromeric recombination or chromosome fusion.</title>
        <authorList>
            <person name="Coelho M.A."/>
            <person name="David-Palma M."/>
            <person name="Shea T."/>
            <person name="Bowers K."/>
            <person name="McGinley-Smith S."/>
            <person name="Mohammad A.W."/>
            <person name="Gnirke A."/>
            <person name="Yurkov A.M."/>
            <person name="Nowrousian M."/>
            <person name="Sun S."/>
            <person name="Cuomo C.A."/>
            <person name="Heitman J."/>
        </authorList>
    </citation>
    <scope>NUCLEOTIDE SEQUENCE [LARGE SCALE GENOMIC DNA]</scope>
    <source>
        <strain evidence="11 12">CBS 13917</strain>
    </source>
</reference>
<dbReference type="KEGG" id="kne:92184033"/>
<evidence type="ECO:0000259" key="10">
    <source>
        <dbReference type="PROSITE" id="PS51358"/>
    </source>
</evidence>
<dbReference type="Pfam" id="PF08156">
    <property type="entry name" value="NOP5NT"/>
    <property type="match status" value="1"/>
</dbReference>
<feature type="compositionally biased region" description="Basic residues" evidence="9">
    <location>
        <begin position="583"/>
        <end position="593"/>
    </location>
</feature>
<comment type="subcellular location">
    <subcellularLocation>
        <location evidence="1">Nucleus</location>
        <location evidence="1">Nucleolus</location>
    </subcellularLocation>
</comment>
<dbReference type="SMART" id="SM00931">
    <property type="entry name" value="NOSIC"/>
    <property type="match status" value="1"/>
</dbReference>
<dbReference type="InterPro" id="IPR012976">
    <property type="entry name" value="NOSIC"/>
</dbReference>
<evidence type="ECO:0000256" key="8">
    <source>
        <dbReference type="ARBA" id="ARBA00024837"/>
    </source>
</evidence>
<evidence type="ECO:0000256" key="3">
    <source>
        <dbReference type="ARBA" id="ARBA00020379"/>
    </source>
</evidence>
<comment type="similarity">
    <text evidence="2">Belongs to the NOP5/NOP56 family.</text>
</comment>
<keyword evidence="5" id="KW-0698">rRNA processing</keyword>
<evidence type="ECO:0000256" key="1">
    <source>
        <dbReference type="ARBA" id="ARBA00004604"/>
    </source>
</evidence>
<dbReference type="GeneID" id="92184033"/>
<proteinExistence type="inferred from homology"/>
<evidence type="ECO:0000313" key="11">
    <source>
        <dbReference type="EMBL" id="KAK8843982.1"/>
    </source>
</evidence>
<dbReference type="InterPro" id="IPR036070">
    <property type="entry name" value="Nop_dom_sf"/>
</dbReference>
<dbReference type="FunFam" id="1.10.246.90:FF:000003">
    <property type="entry name" value="Nucleolar protein 58"/>
    <property type="match status" value="1"/>
</dbReference>
<feature type="compositionally biased region" description="Basic and acidic residues" evidence="9">
    <location>
        <begin position="548"/>
        <end position="557"/>
    </location>
</feature>
<dbReference type="PANTHER" id="PTHR10894">
    <property type="entry name" value="NUCLEOLAR PROTEIN 5 NUCLEOLAR PROTEIN NOP5 NOP58"/>
    <property type="match status" value="1"/>
</dbReference>
<keyword evidence="4" id="KW-0690">Ribosome biogenesis</keyword>
<evidence type="ECO:0000256" key="7">
    <source>
        <dbReference type="ARBA" id="ARBA00023274"/>
    </source>
</evidence>
<keyword evidence="12" id="KW-1185">Reference proteome</keyword>
<dbReference type="SUPFAM" id="SSF89124">
    <property type="entry name" value="Nop domain"/>
    <property type="match status" value="1"/>
</dbReference>
<feature type="domain" description="Nop" evidence="10">
    <location>
        <begin position="295"/>
        <end position="419"/>
    </location>
</feature>